<dbReference type="Proteomes" id="UP000221165">
    <property type="component" value="Unassembled WGS sequence"/>
</dbReference>
<dbReference type="AlphaFoldDB" id="A0A2C6KQ20"/>
<dbReference type="EMBL" id="MIGC01004116">
    <property type="protein sequence ID" value="PHJ18483.1"/>
    <property type="molecule type" value="Genomic_DNA"/>
</dbReference>
<evidence type="ECO:0000256" key="1">
    <source>
        <dbReference type="SAM" id="MobiDB-lite"/>
    </source>
</evidence>
<comment type="caution">
    <text evidence="2">The sequence shown here is derived from an EMBL/GenBank/DDBJ whole genome shotgun (WGS) entry which is preliminary data.</text>
</comment>
<feature type="compositionally biased region" description="Basic and acidic residues" evidence="1">
    <location>
        <begin position="145"/>
        <end position="157"/>
    </location>
</feature>
<evidence type="ECO:0000313" key="3">
    <source>
        <dbReference type="Proteomes" id="UP000221165"/>
    </source>
</evidence>
<feature type="region of interest" description="Disordered" evidence="1">
    <location>
        <begin position="136"/>
        <end position="158"/>
    </location>
</feature>
<accession>A0A2C6KQ20</accession>
<protein>
    <submittedName>
        <fullName evidence="2">Wd g-beta repeat-containing protein</fullName>
    </submittedName>
</protein>
<feature type="non-terminal residue" evidence="2">
    <location>
        <position position="201"/>
    </location>
</feature>
<name>A0A2C6KQ20_9APIC</name>
<dbReference type="GeneID" id="94431042"/>
<sequence>MEMKSSSSSCCSPMVIAGGLDSCLFVWNAVTSACIANFQLPPDQHVNALCSPCLSSTSCSSLSRALALDADDVEDEEDEEDRNYYRDRYQSEAFQDPSPSHLSSSFSCYTLQKSRRRTSSQSSSCSRDHHYHVGRANCDGGGVKETQEKKETREKETPCTASSLHLPFVVAAGNPSVSVFDVSLLAERSSEIPPYVTLQGQ</sequence>
<dbReference type="RefSeq" id="XP_067920189.1">
    <property type="nucleotide sequence ID" value="XM_068067831.1"/>
</dbReference>
<dbReference type="VEuPathDB" id="ToxoDB:CSUI_007686"/>
<proteinExistence type="predicted"/>
<evidence type="ECO:0000313" key="2">
    <source>
        <dbReference type="EMBL" id="PHJ18483.1"/>
    </source>
</evidence>
<organism evidence="2 3">
    <name type="scientific">Cystoisospora suis</name>
    <dbReference type="NCBI Taxonomy" id="483139"/>
    <lineage>
        <taxon>Eukaryota</taxon>
        <taxon>Sar</taxon>
        <taxon>Alveolata</taxon>
        <taxon>Apicomplexa</taxon>
        <taxon>Conoidasida</taxon>
        <taxon>Coccidia</taxon>
        <taxon>Eucoccidiorida</taxon>
        <taxon>Eimeriorina</taxon>
        <taxon>Sarcocystidae</taxon>
        <taxon>Cystoisospora</taxon>
    </lineage>
</organism>
<keyword evidence="3" id="KW-1185">Reference proteome</keyword>
<dbReference type="PROSITE" id="PS51257">
    <property type="entry name" value="PROKAR_LIPOPROTEIN"/>
    <property type="match status" value="1"/>
</dbReference>
<reference evidence="2 3" key="1">
    <citation type="journal article" date="2017" name="Int. J. Parasitol.">
        <title>The genome of the protozoan parasite Cystoisospora suis and a reverse vaccinology approach to identify vaccine candidates.</title>
        <authorList>
            <person name="Palmieri N."/>
            <person name="Shrestha A."/>
            <person name="Ruttkowski B."/>
            <person name="Beck T."/>
            <person name="Vogl C."/>
            <person name="Tomley F."/>
            <person name="Blake D.P."/>
            <person name="Joachim A."/>
        </authorList>
    </citation>
    <scope>NUCLEOTIDE SEQUENCE [LARGE SCALE GENOMIC DNA]</scope>
    <source>
        <strain evidence="2 3">Wien I</strain>
    </source>
</reference>
<gene>
    <name evidence="2" type="ORF">CSUI_007686</name>
</gene>